<protein>
    <submittedName>
        <fullName evidence="4">Related to BDP1 - essential subunit of RNA polymerase III transcription factor</fullName>
    </submittedName>
</protein>
<feature type="compositionally biased region" description="Acidic residues" evidence="2">
    <location>
        <begin position="972"/>
        <end position="981"/>
    </location>
</feature>
<dbReference type="InterPro" id="IPR009057">
    <property type="entry name" value="Homeodomain-like_sf"/>
</dbReference>
<dbReference type="GO" id="GO:0001156">
    <property type="term" value="F:TFIIIC-class transcription factor complex binding"/>
    <property type="evidence" value="ECO:0007669"/>
    <property type="project" value="TreeGrafter"/>
</dbReference>
<feature type="compositionally biased region" description="Low complexity" evidence="2">
    <location>
        <begin position="158"/>
        <end position="170"/>
    </location>
</feature>
<evidence type="ECO:0000259" key="3">
    <source>
        <dbReference type="PROSITE" id="PS50118"/>
    </source>
</evidence>
<feature type="compositionally biased region" description="Polar residues" evidence="2">
    <location>
        <begin position="333"/>
        <end position="348"/>
    </location>
</feature>
<feature type="compositionally biased region" description="Polar residues" evidence="2">
    <location>
        <begin position="955"/>
        <end position="965"/>
    </location>
</feature>
<dbReference type="Gene3D" id="1.10.30.10">
    <property type="entry name" value="High mobility group box domain"/>
    <property type="match status" value="1"/>
</dbReference>
<dbReference type="SUPFAM" id="SSF46689">
    <property type="entry name" value="Homeodomain-like"/>
    <property type="match status" value="1"/>
</dbReference>
<accession>A0A5C3DU36</accession>
<proteinExistence type="predicted"/>
<feature type="DNA-binding region" description="HMG box" evidence="1">
    <location>
        <begin position="395"/>
        <end position="463"/>
    </location>
</feature>
<dbReference type="GO" id="GO:0005634">
    <property type="term" value="C:nucleus"/>
    <property type="evidence" value="ECO:0007669"/>
    <property type="project" value="UniProtKB-UniRule"/>
</dbReference>
<sequence length="981" mass="104126">MSSRIEKGGARFKPSIVPRRSAGGATPAAGATPSSSATSQLPSQQSSGSSSRPPPSPSLGPQRQARPPSVRSKGPTGAAPSTTASSAAASQPTATSSRSQSYAFNVSPSIISKPGPSAATRTGINAGGPSASGAKAKPVFRRPSVSKPRPGSRASLTPAPQFAQPAAPAQLGTSVQPSGSSDAFQASTTTTESLDEDAELTAPSAPSIAPPSIGGSRSTRNANAGSIRAGAGRITASASESAAATIVDKVSQPDPFQAPQRPTRTRGATTAHSDASAAIKESASQQEANASVRPQRRAPAASNAADVSTSDANENTAVAASSRRGKGREVTDLDNTSTARSTLQSVKPGSQAAPETASEVTEEEKAAHAAKRRLQAAARLQKRRLKRKELSTGKPRRPLSAYLLFVNSVRADRQAQNPEMSLTQLTSEIAAEWRDLEPAQRTKWEAEASLNRQQYDSALESWKLAHPDGVTLGPEDESDMETTSEVDDNGEPVRRKKRRINPLRKAHTVSDDEEEYRKQMYEEGPQLAASRPDPSNVTMADISTVDYKKGRAGPRTFEADRVYKRLVNDRRAAARSAVLGEHVLGEKANNLSPSPAPATARVVRTTNGAPVEVGSEEILDGEEEVIGDQTGDDDDDASEPETDADGTTDGEGGASSSRRARNKREASVAGTDVSFNENRFAVQTRIVDGKIVIDETSLFANYGNGEDDRDNMEVVDEREGDRFVNASTYSRKLARNRKWSADETAKFYRSLQQWGTDFEMIARLFPGRDRVMIKKKFNVEERSNAKLVDEALRNSVPVNLEAYAQAIGVDLSGPPPEIKADLQDIEALTANATDATIKKREGTVPIGGKRGERSDAEDNDDDDDGYEYEEVVEIDDDGNEQVIRRRLGKKAGGKAGKKRRNSTRKNSTSTPAPPAPQPAASTGSNAVDQDATEGASRAGGPPSIGSRKSTRSTRNRAASINNSSREAPGDGMEVEEIIGEL</sequence>
<dbReference type="AlphaFoldDB" id="A0A5C3DU36"/>
<dbReference type="Gene3D" id="1.10.10.60">
    <property type="entry name" value="Homeodomain-like"/>
    <property type="match status" value="1"/>
</dbReference>
<dbReference type="Proteomes" id="UP000324022">
    <property type="component" value="Unassembled WGS sequence"/>
</dbReference>
<feature type="compositionally biased region" description="Low complexity" evidence="2">
    <location>
        <begin position="202"/>
        <end position="216"/>
    </location>
</feature>
<feature type="compositionally biased region" description="Polar residues" evidence="2">
    <location>
        <begin position="171"/>
        <end position="192"/>
    </location>
</feature>
<feature type="region of interest" description="Disordered" evidence="2">
    <location>
        <begin position="607"/>
        <end position="669"/>
    </location>
</feature>
<feature type="compositionally biased region" description="Low complexity" evidence="2">
    <location>
        <begin position="127"/>
        <end position="137"/>
    </location>
</feature>
<feature type="domain" description="HMG box" evidence="3">
    <location>
        <begin position="395"/>
        <end position="463"/>
    </location>
</feature>
<feature type="compositionally biased region" description="Acidic residues" evidence="2">
    <location>
        <begin position="474"/>
        <end position="490"/>
    </location>
</feature>
<feature type="compositionally biased region" description="Low complexity" evidence="2">
    <location>
        <begin position="18"/>
        <end position="51"/>
    </location>
</feature>
<dbReference type="PANTHER" id="PTHR22929:SF0">
    <property type="entry name" value="TRANSCRIPTION FACTOR TFIIIB COMPONENT B'' HOMOLOG"/>
    <property type="match status" value="1"/>
</dbReference>
<dbReference type="PANTHER" id="PTHR22929">
    <property type="entry name" value="RNA POLYMERASE III TRANSCRIPTION INITIATION FACTOR B"/>
    <property type="match status" value="1"/>
</dbReference>
<keyword evidence="1" id="KW-0238">DNA-binding</keyword>
<feature type="compositionally biased region" description="Polar residues" evidence="2">
    <location>
        <begin position="305"/>
        <end position="319"/>
    </location>
</feature>
<evidence type="ECO:0000256" key="2">
    <source>
        <dbReference type="SAM" id="MobiDB-lite"/>
    </source>
</evidence>
<feature type="region of interest" description="Disordered" evidence="2">
    <location>
        <begin position="466"/>
        <end position="517"/>
    </location>
</feature>
<dbReference type="InterPro" id="IPR039467">
    <property type="entry name" value="TFIIIB_B''_Myb"/>
</dbReference>
<dbReference type="EMBL" id="OOIN01000001">
    <property type="protein sequence ID" value="SPO20509.1"/>
    <property type="molecule type" value="Genomic_DNA"/>
</dbReference>
<evidence type="ECO:0000313" key="4">
    <source>
        <dbReference type="EMBL" id="SPO20509.1"/>
    </source>
</evidence>
<reference evidence="4 5" key="1">
    <citation type="submission" date="2018-03" db="EMBL/GenBank/DDBJ databases">
        <authorList>
            <person name="Guldener U."/>
        </authorList>
    </citation>
    <scope>NUCLEOTIDE SEQUENCE [LARGE SCALE GENOMIC DNA]</scope>
    <source>
        <strain evidence="4 5">NBRC100155</strain>
    </source>
</reference>
<dbReference type="SMART" id="SM00717">
    <property type="entry name" value="SANT"/>
    <property type="match status" value="1"/>
</dbReference>
<dbReference type="InterPro" id="IPR036910">
    <property type="entry name" value="HMG_box_dom_sf"/>
</dbReference>
<dbReference type="GO" id="GO:0000126">
    <property type="term" value="C:transcription factor TFIIIB complex"/>
    <property type="evidence" value="ECO:0007669"/>
    <property type="project" value="TreeGrafter"/>
</dbReference>
<dbReference type="Pfam" id="PF15963">
    <property type="entry name" value="Myb_DNA-bind_7"/>
    <property type="match status" value="1"/>
</dbReference>
<dbReference type="SUPFAM" id="SSF47095">
    <property type="entry name" value="HMG-box"/>
    <property type="match status" value="1"/>
</dbReference>
<feature type="compositionally biased region" description="Basic residues" evidence="2">
    <location>
        <begin position="368"/>
        <end position="387"/>
    </location>
</feature>
<feature type="compositionally biased region" description="Acidic residues" evidence="2">
    <location>
        <begin position="614"/>
        <end position="648"/>
    </location>
</feature>
<dbReference type="CDD" id="cd00167">
    <property type="entry name" value="SANT"/>
    <property type="match status" value="1"/>
</dbReference>
<name>A0A5C3DU36_9BASI</name>
<dbReference type="GO" id="GO:0070898">
    <property type="term" value="P:RNA polymerase III preinitiation complex assembly"/>
    <property type="evidence" value="ECO:0007669"/>
    <property type="project" value="TreeGrafter"/>
</dbReference>
<dbReference type="GO" id="GO:0003677">
    <property type="term" value="F:DNA binding"/>
    <property type="evidence" value="ECO:0007669"/>
    <property type="project" value="UniProtKB-UniRule"/>
</dbReference>
<feature type="compositionally biased region" description="Low complexity" evidence="2">
    <location>
        <begin position="78"/>
        <end position="101"/>
    </location>
</feature>
<feature type="compositionally biased region" description="Basic residues" evidence="2">
    <location>
        <begin position="494"/>
        <end position="507"/>
    </location>
</feature>
<keyword evidence="5" id="KW-1185">Reference proteome</keyword>
<evidence type="ECO:0000256" key="1">
    <source>
        <dbReference type="PROSITE-ProRule" id="PRU00267"/>
    </source>
</evidence>
<organism evidence="4 5">
    <name type="scientific">Ustilago trichophora</name>
    <dbReference type="NCBI Taxonomy" id="86804"/>
    <lineage>
        <taxon>Eukaryota</taxon>
        <taxon>Fungi</taxon>
        <taxon>Dikarya</taxon>
        <taxon>Basidiomycota</taxon>
        <taxon>Ustilaginomycotina</taxon>
        <taxon>Ustilaginomycetes</taxon>
        <taxon>Ustilaginales</taxon>
        <taxon>Ustilaginaceae</taxon>
        <taxon>Ustilago</taxon>
    </lineage>
</organism>
<dbReference type="InterPro" id="IPR001005">
    <property type="entry name" value="SANT/Myb"/>
</dbReference>
<feature type="compositionally biased region" description="Basic residues" evidence="2">
    <location>
        <begin position="884"/>
        <end position="903"/>
    </location>
</feature>
<dbReference type="OrthoDB" id="272624at2759"/>
<dbReference type="Pfam" id="PF00505">
    <property type="entry name" value="HMG_box"/>
    <property type="match status" value="1"/>
</dbReference>
<dbReference type="CDD" id="cd00084">
    <property type="entry name" value="HMG-box_SF"/>
    <property type="match status" value="1"/>
</dbReference>
<feature type="compositionally biased region" description="Acidic residues" evidence="2">
    <location>
        <begin position="857"/>
        <end position="879"/>
    </location>
</feature>
<dbReference type="PROSITE" id="PS50118">
    <property type="entry name" value="HMG_BOX_2"/>
    <property type="match status" value="1"/>
</dbReference>
<dbReference type="InterPro" id="IPR009071">
    <property type="entry name" value="HMG_box_dom"/>
</dbReference>
<feature type="compositionally biased region" description="Polar residues" evidence="2">
    <location>
        <begin position="260"/>
        <end position="273"/>
    </location>
</feature>
<keyword evidence="1" id="KW-0539">Nucleus</keyword>
<dbReference type="SMART" id="SM00398">
    <property type="entry name" value="HMG"/>
    <property type="match status" value="1"/>
</dbReference>
<gene>
    <name evidence="4" type="ORF">UTRI_00906_B</name>
</gene>
<feature type="region of interest" description="Disordered" evidence="2">
    <location>
        <begin position="1"/>
        <end position="396"/>
    </location>
</feature>
<feature type="region of interest" description="Disordered" evidence="2">
    <location>
        <begin position="839"/>
        <end position="981"/>
    </location>
</feature>
<evidence type="ECO:0000313" key="5">
    <source>
        <dbReference type="Proteomes" id="UP000324022"/>
    </source>
</evidence>